<proteinExistence type="predicted"/>
<dbReference type="EMBL" id="HBGN01013992">
    <property type="protein sequence ID" value="CAD9326036.1"/>
    <property type="molecule type" value="Transcribed_RNA"/>
</dbReference>
<organism evidence="3">
    <name type="scientific">Ditylum brightwellii</name>
    <dbReference type="NCBI Taxonomy" id="49249"/>
    <lineage>
        <taxon>Eukaryota</taxon>
        <taxon>Sar</taxon>
        <taxon>Stramenopiles</taxon>
        <taxon>Ochrophyta</taxon>
        <taxon>Bacillariophyta</taxon>
        <taxon>Mediophyceae</taxon>
        <taxon>Lithodesmiophycidae</taxon>
        <taxon>Lithodesmiales</taxon>
        <taxon>Lithodesmiaceae</taxon>
        <taxon>Ditylum</taxon>
    </lineage>
</organism>
<protein>
    <recommendedName>
        <fullName evidence="2">Helicase-associated domain-containing protein</fullName>
    </recommendedName>
</protein>
<dbReference type="InterPro" id="IPR005114">
    <property type="entry name" value="Helicase_assoc"/>
</dbReference>
<dbReference type="PANTHER" id="PTHR33418:SF1">
    <property type="entry name" value="HELICASE-ASSOCIATED DOMAIN-CONTAINING PROTEIN"/>
    <property type="match status" value="1"/>
</dbReference>
<feature type="transmembrane region" description="Helical" evidence="1">
    <location>
        <begin position="50"/>
        <end position="69"/>
    </location>
</feature>
<feature type="domain" description="Helicase-associated" evidence="2">
    <location>
        <begin position="487"/>
        <end position="552"/>
    </location>
</feature>
<keyword evidence="1" id="KW-1133">Transmembrane helix</keyword>
<sequence>MMKASASSPSLAIIRYANSRRQDRTYHEGTSSLSPSFSHRRCIKGGHNHHFFIITTTIMTIAFIVMINIEKQNHHQQERQSSSATAAFFFAHAFTARLLAVVHPHHADTVSIFRKKRTTAKTPFLNPVIESTLISHSNPHRRCSGVGFALADPAAATTCRAKKISNSEEKADNSFANIVTSSSLALEETTQKKKRPTWDERYEQLKQFKKEYGHVNVPYQNGQLGQWVHIQRRQYKRYVAGESTPTTPTKIKKLESIGFEWDRSKKKGPGMKQNKLWDKRLSELEIFKREHGHTNVPYSAGSLGQWVARQRNQYKLYTDGRKSSLNDSRIKDLKAMGFAWKSTGGMWHERVIELRAYKEKHGHCDVPRSHPTLGRWVNSQRTFYKNWKNGEENPGIDQTRVDQLEKIGFTWPNPRIKWEDRIEELIQYKEKHGHFNVHRATGGPLGKWVYKQRWEYSLLKRGEKSSMTPEKIEALERIGFTWTSRKQEIWKDRLHELRAFQEENGHCNVPQKTGGRLGTWVGQQRFEYRKYKDGKKSIMTEERINALEELGFQWDVPMGRPWPSKVE</sequence>
<gene>
    <name evidence="3" type="ORF">DBRI1063_LOCUS8937</name>
</gene>
<keyword evidence="1" id="KW-0812">Transmembrane</keyword>
<evidence type="ECO:0000256" key="1">
    <source>
        <dbReference type="SAM" id="Phobius"/>
    </source>
</evidence>
<feature type="domain" description="Helicase-associated" evidence="2">
    <location>
        <begin position="197"/>
        <end position="259"/>
    </location>
</feature>
<feature type="domain" description="Helicase-associated" evidence="2">
    <location>
        <begin position="276"/>
        <end position="338"/>
    </location>
</feature>
<dbReference type="AlphaFoldDB" id="A0A6U3QQA0"/>
<accession>A0A6U3QQA0</accession>
<feature type="domain" description="Helicase-associated" evidence="2">
    <location>
        <begin position="416"/>
        <end position="480"/>
    </location>
</feature>
<dbReference type="Gene3D" id="6.10.140.530">
    <property type="match status" value="5"/>
</dbReference>
<evidence type="ECO:0000313" key="3">
    <source>
        <dbReference type="EMBL" id="CAD9326036.1"/>
    </source>
</evidence>
<reference evidence="3" key="1">
    <citation type="submission" date="2021-01" db="EMBL/GenBank/DDBJ databases">
        <authorList>
            <person name="Corre E."/>
            <person name="Pelletier E."/>
            <person name="Niang G."/>
            <person name="Scheremetjew M."/>
            <person name="Finn R."/>
            <person name="Kale V."/>
            <person name="Holt S."/>
            <person name="Cochrane G."/>
            <person name="Meng A."/>
            <person name="Brown T."/>
            <person name="Cohen L."/>
        </authorList>
    </citation>
    <scope>NUCLEOTIDE SEQUENCE</scope>
    <source>
        <strain evidence="3">Pop2</strain>
    </source>
</reference>
<feature type="domain" description="Helicase-associated" evidence="2">
    <location>
        <begin position="347"/>
        <end position="409"/>
    </location>
</feature>
<name>A0A6U3QQA0_9STRA</name>
<evidence type="ECO:0000259" key="2">
    <source>
        <dbReference type="Pfam" id="PF03457"/>
    </source>
</evidence>
<keyword evidence="1" id="KW-0472">Membrane</keyword>
<dbReference type="Pfam" id="PF03457">
    <property type="entry name" value="HA"/>
    <property type="match status" value="5"/>
</dbReference>
<dbReference type="PANTHER" id="PTHR33418">
    <property type="entry name" value="HELICASE-ASSOCIATED"/>
    <property type="match status" value="1"/>
</dbReference>